<feature type="binding site" evidence="11">
    <location>
        <position position="192"/>
    </location>
    <ligand>
        <name>pyridoxal 5'-phosphate</name>
        <dbReference type="ChEBI" id="CHEBI:597326"/>
    </ligand>
</feature>
<dbReference type="InterPro" id="IPR015424">
    <property type="entry name" value="PyrdxlP-dep_Trfase"/>
</dbReference>
<dbReference type="Gene3D" id="3.90.1150.10">
    <property type="entry name" value="Aspartate Aminotransferase, domain 1"/>
    <property type="match status" value="1"/>
</dbReference>
<comment type="caution">
    <text evidence="11">Lacks conserved residue(s) required for the propagation of feature annotation.</text>
</comment>
<dbReference type="InterPro" id="IPR022278">
    <property type="entry name" value="Pser_aminoTfrase"/>
</dbReference>
<dbReference type="GO" id="GO:0004648">
    <property type="term" value="F:O-phospho-L-serine:2-oxoglutarate aminotransferase activity"/>
    <property type="evidence" value="ECO:0007669"/>
    <property type="project" value="UniProtKB-UniRule"/>
</dbReference>
<comment type="subunit">
    <text evidence="11">Homodimer.</text>
</comment>
<keyword evidence="11" id="KW-0963">Cytoplasm</keyword>
<comment type="similarity">
    <text evidence="3 11">Belongs to the class-V pyridoxal-phosphate-dependent aminotransferase family. SerC subfamily.</text>
</comment>
<organism evidence="14 15">
    <name type="scientific">Apilactobacillus kunkeei</name>
    <dbReference type="NCBI Taxonomy" id="148814"/>
    <lineage>
        <taxon>Bacteria</taxon>
        <taxon>Bacillati</taxon>
        <taxon>Bacillota</taxon>
        <taxon>Bacilli</taxon>
        <taxon>Lactobacillales</taxon>
        <taxon>Lactobacillaceae</taxon>
        <taxon>Apilactobacillus</taxon>
    </lineage>
</organism>
<comment type="cofactor">
    <cofactor evidence="11">
        <name>pyridoxal 5'-phosphate</name>
        <dbReference type="ChEBI" id="CHEBI:597326"/>
    </cofactor>
    <text evidence="11">Binds 1 pyridoxal phosphate per subunit.</text>
</comment>
<keyword evidence="6 11" id="KW-0808">Transferase</keyword>
<dbReference type="PANTHER" id="PTHR43247">
    <property type="entry name" value="PHOSPHOSERINE AMINOTRANSFERASE"/>
    <property type="match status" value="1"/>
</dbReference>
<sequence>MTVYNFSAGPAVMPKPVIDQIQREMPSFNDSGMSILEISHRSTLFENVLNDAKQNIKDLMHVPDNYHILFCQGGGTGQFAAVPLNLANRREKIAFLDSGHWNKKAYQEAEQLGYGIDVIKENGQLPYPSDNFDETLYDYLHVTINNTIEGSTYHPNHLPNVKDIPLVGDMSSNFMAESYDVNDFGLIFAGAQKNLAPAGLTIVIVRDDLIDPAKHIPTILNYEAYAKKNSMFNTPPVFPIYAAKLTTQWLLDNGGIAEMEKRDIQKSGMLYDYLDQSKLFHNNVKKDERSYTNIVFTTNDDDLDAQFVDFAADHDLISLKGHRSIGGLRASLYNAMPVEGVEKLIDVLTKFEQTRG</sequence>
<keyword evidence="7 11" id="KW-0663">Pyridoxal phosphate</keyword>
<dbReference type="NCBIfam" id="TIGR01364">
    <property type="entry name" value="serC_1"/>
    <property type="match status" value="1"/>
</dbReference>
<dbReference type="UniPathway" id="UPA00135">
    <property type="reaction ID" value="UER00197"/>
</dbReference>
<feature type="binding site" evidence="11">
    <location>
        <begin position="233"/>
        <end position="234"/>
    </location>
    <ligand>
        <name>pyridoxal 5'-phosphate</name>
        <dbReference type="ChEBI" id="CHEBI:597326"/>
    </ligand>
</feature>
<dbReference type="Pfam" id="PF00266">
    <property type="entry name" value="Aminotran_5"/>
    <property type="match status" value="1"/>
</dbReference>
<reference evidence="14 15" key="1">
    <citation type="journal article" date="2015" name="Genome Biol. Evol.">
        <title>Functionally Structured Genomes in Lactobacillus kunkeei Colonizing the Honey Crop and Food Products of Honeybees and Stingless Bees.</title>
        <authorList>
            <person name="Tamarit D."/>
            <person name="Ellegaard K.M."/>
            <person name="Wikander J."/>
            <person name="Olofsson T."/>
            <person name="Vasquez A."/>
            <person name="Andersson S.G."/>
        </authorList>
    </citation>
    <scope>NUCLEOTIDE SEQUENCE [LARGE SCALE GENOMIC DNA]</scope>
    <source>
        <strain evidence="14 15">LAko</strain>
    </source>
</reference>
<comment type="pathway">
    <text evidence="2 11 12">Amino-acid biosynthesis; L-serine biosynthesis; L-serine from 3-phospho-D-glycerate: step 2/3.</text>
</comment>
<dbReference type="InterPro" id="IPR000192">
    <property type="entry name" value="Aminotrans_V_dom"/>
</dbReference>
<dbReference type="RefSeq" id="WP_053791603.1">
    <property type="nucleotide sequence ID" value="NZ_JXCY01000004.1"/>
</dbReference>
<evidence type="ECO:0000256" key="4">
    <source>
        <dbReference type="ARBA" id="ARBA00022576"/>
    </source>
</evidence>
<evidence type="ECO:0000256" key="2">
    <source>
        <dbReference type="ARBA" id="ARBA00005099"/>
    </source>
</evidence>
<dbReference type="PIRSF" id="PIRSF000525">
    <property type="entry name" value="SerC"/>
    <property type="match status" value="1"/>
</dbReference>
<proteinExistence type="inferred from homology"/>
<evidence type="ECO:0000256" key="1">
    <source>
        <dbReference type="ARBA" id="ARBA00003483"/>
    </source>
</evidence>
<evidence type="ECO:0000313" key="14">
    <source>
        <dbReference type="EMBL" id="KOY76810.1"/>
    </source>
</evidence>
<dbReference type="SUPFAM" id="SSF53383">
    <property type="entry name" value="PLP-dependent transferases"/>
    <property type="match status" value="1"/>
</dbReference>
<dbReference type="Gene3D" id="3.40.640.10">
    <property type="entry name" value="Type I PLP-dependent aspartate aminotransferase-like (Major domain)"/>
    <property type="match status" value="1"/>
</dbReference>
<feature type="binding site" evidence="11">
    <location>
        <position position="147"/>
    </location>
    <ligand>
        <name>pyridoxal 5'-phosphate</name>
        <dbReference type="ChEBI" id="CHEBI:597326"/>
    </ligand>
</feature>
<feature type="modified residue" description="N6-(pyridoxal phosphate)lysine" evidence="11">
    <location>
        <position position="193"/>
    </location>
</feature>
<keyword evidence="8 11" id="KW-0718">Serine biosynthesis</keyword>
<gene>
    <name evidence="11 14" type="primary">serC</name>
    <name evidence="14" type="ORF">RZ71_12660</name>
</gene>
<dbReference type="AlphaFoldDB" id="A0A0M9DDM7"/>
<keyword evidence="4 11" id="KW-0032">Aminotransferase</keyword>
<dbReference type="GO" id="GO:0005737">
    <property type="term" value="C:cytoplasm"/>
    <property type="evidence" value="ECO:0007669"/>
    <property type="project" value="UniProtKB-SubCell"/>
</dbReference>
<evidence type="ECO:0000256" key="7">
    <source>
        <dbReference type="ARBA" id="ARBA00022898"/>
    </source>
</evidence>
<dbReference type="FunFam" id="3.40.640.10:FF:000010">
    <property type="entry name" value="Phosphoserine aminotransferase"/>
    <property type="match status" value="1"/>
</dbReference>
<comment type="caution">
    <text evidence="14">The sequence shown here is derived from an EMBL/GenBank/DDBJ whole genome shotgun (WGS) entry which is preliminary data.</text>
</comment>
<dbReference type="PATRIC" id="fig|148814.8.peg.461"/>
<dbReference type="PROSITE" id="PS00595">
    <property type="entry name" value="AA_TRANSFER_CLASS_5"/>
    <property type="match status" value="1"/>
</dbReference>
<dbReference type="NCBIfam" id="NF003764">
    <property type="entry name" value="PRK05355.1"/>
    <property type="match status" value="1"/>
</dbReference>
<feature type="binding site" evidence="11">
    <location>
        <position position="41"/>
    </location>
    <ligand>
        <name>L-glutamate</name>
        <dbReference type="ChEBI" id="CHEBI:29985"/>
    </ligand>
</feature>
<dbReference type="PANTHER" id="PTHR43247:SF1">
    <property type="entry name" value="PHOSPHOSERINE AMINOTRANSFERASE"/>
    <property type="match status" value="1"/>
</dbReference>
<dbReference type="EC" id="2.6.1.52" evidence="11"/>
<dbReference type="Proteomes" id="UP000037778">
    <property type="component" value="Unassembled WGS sequence"/>
</dbReference>
<accession>A0A0M9DDM7</accession>
<dbReference type="InterPro" id="IPR015422">
    <property type="entry name" value="PyrdxlP-dep_Trfase_small"/>
</dbReference>
<keyword evidence="5 11" id="KW-0028">Amino-acid biosynthesis</keyword>
<keyword evidence="15" id="KW-1185">Reference proteome</keyword>
<evidence type="ECO:0000256" key="8">
    <source>
        <dbReference type="ARBA" id="ARBA00023299"/>
    </source>
</evidence>
<dbReference type="InterPro" id="IPR020578">
    <property type="entry name" value="Aminotrans_V_PyrdxlP_BS"/>
</dbReference>
<comment type="catalytic activity">
    <reaction evidence="10 11 12">
        <text>O-phospho-L-serine + 2-oxoglutarate = 3-phosphooxypyruvate + L-glutamate</text>
        <dbReference type="Rhea" id="RHEA:14329"/>
        <dbReference type="ChEBI" id="CHEBI:16810"/>
        <dbReference type="ChEBI" id="CHEBI:18110"/>
        <dbReference type="ChEBI" id="CHEBI:29985"/>
        <dbReference type="ChEBI" id="CHEBI:57524"/>
        <dbReference type="EC" id="2.6.1.52"/>
    </reaction>
</comment>
<dbReference type="HAMAP" id="MF_00160">
    <property type="entry name" value="SerC_aminotrans_5"/>
    <property type="match status" value="1"/>
</dbReference>
<comment type="subcellular location">
    <subcellularLocation>
        <location evidence="11">Cytoplasm</location>
    </subcellularLocation>
</comment>
<evidence type="ECO:0000256" key="9">
    <source>
        <dbReference type="ARBA" id="ARBA00047630"/>
    </source>
</evidence>
<name>A0A0M9DDM7_9LACO</name>
<feature type="domain" description="Aminotransferase class V" evidence="13">
    <location>
        <begin position="3"/>
        <end position="344"/>
    </location>
</feature>
<dbReference type="InterPro" id="IPR015421">
    <property type="entry name" value="PyrdxlP-dep_Trfase_major"/>
</dbReference>
<dbReference type="GO" id="GO:0030170">
    <property type="term" value="F:pyridoxal phosphate binding"/>
    <property type="evidence" value="ECO:0007669"/>
    <property type="project" value="UniProtKB-UniRule"/>
</dbReference>
<dbReference type="EMBL" id="JXCY01000004">
    <property type="protein sequence ID" value="KOY76810.1"/>
    <property type="molecule type" value="Genomic_DNA"/>
</dbReference>
<dbReference type="FunFam" id="3.90.1150.10:FF:000006">
    <property type="entry name" value="Phosphoserine aminotransferase"/>
    <property type="match status" value="1"/>
</dbReference>
<protein>
    <recommendedName>
        <fullName evidence="11">Phosphoserine aminotransferase</fullName>
        <ecNumber evidence="11">2.6.1.52</ecNumber>
    </recommendedName>
    <alternativeName>
        <fullName evidence="11">Phosphohydroxythreonine aminotransferase</fullName>
        <shortName evidence="11">PSAT</shortName>
    </alternativeName>
</protein>
<feature type="binding site" evidence="11">
    <location>
        <position position="101"/>
    </location>
    <ligand>
        <name>pyridoxal 5'-phosphate</name>
        <dbReference type="ChEBI" id="CHEBI:597326"/>
    </ligand>
</feature>
<comment type="function">
    <text evidence="1 11">Catalyzes the reversible conversion of 3-phosphohydroxypyruvate to phosphoserine and of 3-hydroxy-2-oxo-4-phosphonooxybutanoate to phosphohydroxythreonine.</text>
</comment>
<evidence type="ECO:0000256" key="12">
    <source>
        <dbReference type="RuleBase" id="RU004505"/>
    </source>
</evidence>
<evidence type="ECO:0000256" key="11">
    <source>
        <dbReference type="HAMAP-Rule" id="MF_00160"/>
    </source>
</evidence>
<feature type="binding site" evidence="11">
    <location>
        <position position="169"/>
    </location>
    <ligand>
        <name>pyridoxal 5'-phosphate</name>
        <dbReference type="ChEBI" id="CHEBI:597326"/>
    </ligand>
</feature>
<evidence type="ECO:0000256" key="3">
    <source>
        <dbReference type="ARBA" id="ARBA00006904"/>
    </source>
</evidence>
<evidence type="ECO:0000256" key="10">
    <source>
        <dbReference type="ARBA" id="ARBA00049007"/>
    </source>
</evidence>
<dbReference type="GO" id="GO:0006564">
    <property type="term" value="P:L-serine biosynthetic process"/>
    <property type="evidence" value="ECO:0007669"/>
    <property type="project" value="UniProtKB-UniRule"/>
</dbReference>
<evidence type="ECO:0000259" key="13">
    <source>
        <dbReference type="Pfam" id="PF00266"/>
    </source>
</evidence>
<evidence type="ECO:0000256" key="5">
    <source>
        <dbReference type="ARBA" id="ARBA00022605"/>
    </source>
</evidence>
<comment type="catalytic activity">
    <reaction evidence="9 11">
        <text>4-(phosphooxy)-L-threonine + 2-oxoglutarate = (R)-3-hydroxy-2-oxo-4-phosphooxybutanoate + L-glutamate</text>
        <dbReference type="Rhea" id="RHEA:16573"/>
        <dbReference type="ChEBI" id="CHEBI:16810"/>
        <dbReference type="ChEBI" id="CHEBI:29985"/>
        <dbReference type="ChEBI" id="CHEBI:58452"/>
        <dbReference type="ChEBI" id="CHEBI:58538"/>
        <dbReference type="EC" id="2.6.1.52"/>
    </reaction>
</comment>
<evidence type="ECO:0000313" key="15">
    <source>
        <dbReference type="Proteomes" id="UP000037778"/>
    </source>
</evidence>
<feature type="binding site" evidence="11">
    <location>
        <begin position="75"/>
        <end position="76"/>
    </location>
    <ligand>
        <name>pyridoxal 5'-phosphate</name>
        <dbReference type="ChEBI" id="CHEBI:597326"/>
    </ligand>
</feature>
<evidence type="ECO:0000256" key="6">
    <source>
        <dbReference type="ARBA" id="ARBA00022679"/>
    </source>
</evidence>